<dbReference type="PANTHER" id="PTHR31344">
    <property type="entry name" value="NUCLEAR PORE COMPLEX PROTEIN NUP205"/>
    <property type="match status" value="1"/>
</dbReference>
<comment type="similarity">
    <text evidence="2">Belongs to the NUP186/NUP192/NUP205 family.</text>
</comment>
<reference evidence="5 6" key="1">
    <citation type="journal article" date="2007" name="Nature">
        <title>Evolution of genes and genomes on the Drosophila phylogeny.</title>
        <authorList>
            <consortium name="Drosophila 12 Genomes Consortium"/>
            <person name="Clark A.G."/>
            <person name="Eisen M.B."/>
            <person name="Smith D.R."/>
            <person name="Bergman C.M."/>
            <person name="Oliver B."/>
            <person name="Markow T.A."/>
            <person name="Kaufman T.C."/>
            <person name="Kellis M."/>
            <person name="Gelbart W."/>
            <person name="Iyer V.N."/>
            <person name="Pollard D.A."/>
            <person name="Sackton T.B."/>
            <person name="Larracuente A.M."/>
            <person name="Singh N.D."/>
            <person name="Abad J.P."/>
            <person name="Abt D.N."/>
            <person name="Adryan B."/>
            <person name="Aguade M."/>
            <person name="Akashi H."/>
            <person name="Anderson W.W."/>
            <person name="Aquadro C.F."/>
            <person name="Ardell D.H."/>
            <person name="Arguello R."/>
            <person name="Artieri C.G."/>
            <person name="Barbash D.A."/>
            <person name="Barker D."/>
            <person name="Barsanti P."/>
            <person name="Batterham P."/>
            <person name="Batzoglou S."/>
            <person name="Begun D."/>
            <person name="Bhutkar A."/>
            <person name="Blanco E."/>
            <person name="Bosak S.A."/>
            <person name="Bradley R.K."/>
            <person name="Brand A.D."/>
            <person name="Brent M.R."/>
            <person name="Brooks A.N."/>
            <person name="Brown R.H."/>
            <person name="Butlin R.K."/>
            <person name="Caggese C."/>
            <person name="Calvi B.R."/>
            <person name="Bernardo de Carvalho A."/>
            <person name="Caspi A."/>
            <person name="Castrezana S."/>
            <person name="Celniker S.E."/>
            <person name="Chang J.L."/>
            <person name="Chapple C."/>
            <person name="Chatterji S."/>
            <person name="Chinwalla A."/>
            <person name="Civetta A."/>
            <person name="Clifton S.W."/>
            <person name="Comeron J.M."/>
            <person name="Costello J.C."/>
            <person name="Coyne J.A."/>
            <person name="Daub J."/>
            <person name="David R.G."/>
            <person name="Delcher A.L."/>
            <person name="Delehaunty K."/>
            <person name="Do C.B."/>
            <person name="Ebling H."/>
            <person name="Edwards K."/>
            <person name="Eickbush T."/>
            <person name="Evans J.D."/>
            <person name="Filipski A."/>
            <person name="Findeiss S."/>
            <person name="Freyhult E."/>
            <person name="Fulton L."/>
            <person name="Fulton R."/>
            <person name="Garcia A.C."/>
            <person name="Gardiner A."/>
            <person name="Garfield D.A."/>
            <person name="Garvin B.E."/>
            <person name="Gibson G."/>
            <person name="Gilbert D."/>
            <person name="Gnerre S."/>
            <person name="Godfrey J."/>
            <person name="Good R."/>
            <person name="Gotea V."/>
            <person name="Gravely B."/>
            <person name="Greenberg A.J."/>
            <person name="Griffiths-Jones S."/>
            <person name="Gross S."/>
            <person name="Guigo R."/>
            <person name="Gustafson E.A."/>
            <person name="Haerty W."/>
            <person name="Hahn M.W."/>
            <person name="Halligan D.L."/>
            <person name="Halpern A.L."/>
            <person name="Halter G.M."/>
            <person name="Han M.V."/>
            <person name="Heger A."/>
            <person name="Hillier L."/>
            <person name="Hinrichs A.S."/>
            <person name="Holmes I."/>
            <person name="Hoskins R.A."/>
            <person name="Hubisz M.J."/>
            <person name="Hultmark D."/>
            <person name="Huntley M.A."/>
            <person name="Jaffe D.B."/>
            <person name="Jagadeeshan S."/>
            <person name="Jeck W.R."/>
            <person name="Johnson J."/>
            <person name="Jones C.D."/>
            <person name="Jordan W.C."/>
            <person name="Karpen G.H."/>
            <person name="Kataoka E."/>
            <person name="Keightley P.D."/>
            <person name="Kheradpour P."/>
            <person name="Kirkness E.F."/>
            <person name="Koerich L.B."/>
            <person name="Kristiansen K."/>
            <person name="Kudrna D."/>
            <person name="Kulathinal R.J."/>
            <person name="Kumar S."/>
            <person name="Kwok R."/>
            <person name="Lander E."/>
            <person name="Langley C.H."/>
            <person name="Lapoint R."/>
            <person name="Lazzaro B.P."/>
            <person name="Lee S.J."/>
            <person name="Levesque L."/>
            <person name="Li R."/>
            <person name="Lin C.F."/>
            <person name="Lin M.F."/>
            <person name="Lindblad-Toh K."/>
            <person name="Llopart A."/>
            <person name="Long M."/>
            <person name="Low L."/>
            <person name="Lozovsky E."/>
            <person name="Lu J."/>
            <person name="Luo M."/>
            <person name="Machado C.A."/>
            <person name="Makalowski W."/>
            <person name="Marzo M."/>
            <person name="Matsuda M."/>
            <person name="Matzkin L."/>
            <person name="McAllister B."/>
            <person name="McBride C.S."/>
            <person name="McKernan B."/>
            <person name="McKernan K."/>
            <person name="Mendez-Lago M."/>
            <person name="Minx P."/>
            <person name="Mollenhauer M.U."/>
            <person name="Montooth K."/>
            <person name="Mount S.M."/>
            <person name="Mu X."/>
            <person name="Myers E."/>
            <person name="Negre B."/>
            <person name="Newfeld S."/>
            <person name="Nielsen R."/>
            <person name="Noor M.A."/>
            <person name="O'Grady P."/>
            <person name="Pachter L."/>
            <person name="Papaceit M."/>
            <person name="Parisi M.J."/>
            <person name="Parisi M."/>
            <person name="Parts L."/>
            <person name="Pedersen J.S."/>
            <person name="Pesole G."/>
            <person name="Phillippy A.M."/>
            <person name="Ponting C.P."/>
            <person name="Pop M."/>
            <person name="Porcelli D."/>
            <person name="Powell J.R."/>
            <person name="Prohaska S."/>
            <person name="Pruitt K."/>
            <person name="Puig M."/>
            <person name="Quesneville H."/>
            <person name="Ram K.R."/>
            <person name="Rand D."/>
            <person name="Rasmussen M.D."/>
            <person name="Reed L.K."/>
            <person name="Reenan R."/>
            <person name="Reily A."/>
            <person name="Remington K.A."/>
            <person name="Rieger T.T."/>
            <person name="Ritchie M.G."/>
            <person name="Robin C."/>
            <person name="Rogers Y.H."/>
            <person name="Rohde C."/>
            <person name="Rozas J."/>
            <person name="Rubenfield M.J."/>
            <person name="Ruiz A."/>
            <person name="Russo S."/>
            <person name="Salzberg S.L."/>
            <person name="Sanchez-Gracia A."/>
            <person name="Saranga D.J."/>
            <person name="Sato H."/>
            <person name="Schaeffer S.W."/>
            <person name="Schatz M.C."/>
            <person name="Schlenke T."/>
            <person name="Schwartz R."/>
            <person name="Segarra C."/>
            <person name="Singh R.S."/>
            <person name="Sirot L."/>
            <person name="Sirota M."/>
            <person name="Sisneros N.B."/>
            <person name="Smith C.D."/>
            <person name="Smith T.F."/>
            <person name="Spieth J."/>
            <person name="Stage D.E."/>
            <person name="Stark A."/>
            <person name="Stephan W."/>
            <person name="Strausberg R.L."/>
            <person name="Strempel S."/>
            <person name="Sturgill D."/>
            <person name="Sutton G."/>
            <person name="Sutton G.G."/>
            <person name="Tao W."/>
            <person name="Teichmann S."/>
            <person name="Tobari Y.N."/>
            <person name="Tomimura Y."/>
            <person name="Tsolas J.M."/>
            <person name="Valente V.L."/>
            <person name="Venter E."/>
            <person name="Venter J.C."/>
            <person name="Vicario S."/>
            <person name="Vieira F.G."/>
            <person name="Vilella A.J."/>
            <person name="Villasante A."/>
            <person name="Walenz B."/>
            <person name="Wang J."/>
            <person name="Wasserman M."/>
            <person name="Watts T."/>
            <person name="Wilson D."/>
            <person name="Wilson R.K."/>
            <person name="Wing R.A."/>
            <person name="Wolfner M.F."/>
            <person name="Wong A."/>
            <person name="Wong G.K."/>
            <person name="Wu C.I."/>
            <person name="Wu G."/>
            <person name="Yamamoto D."/>
            <person name="Yang H.P."/>
            <person name="Yang S.P."/>
            <person name="Yorke J.A."/>
            <person name="Yoshida K."/>
            <person name="Zdobnov E."/>
            <person name="Zhang P."/>
            <person name="Zhang Y."/>
            <person name="Zimin A.V."/>
            <person name="Baldwin J."/>
            <person name="Abdouelleil A."/>
            <person name="Abdulkadir J."/>
            <person name="Abebe A."/>
            <person name="Abera B."/>
            <person name="Abreu J."/>
            <person name="Acer S.C."/>
            <person name="Aftuck L."/>
            <person name="Alexander A."/>
            <person name="An P."/>
            <person name="Anderson E."/>
            <person name="Anderson S."/>
            <person name="Arachi H."/>
            <person name="Azer M."/>
            <person name="Bachantsang P."/>
            <person name="Barry A."/>
            <person name="Bayul T."/>
            <person name="Berlin A."/>
            <person name="Bessette D."/>
            <person name="Bloom T."/>
            <person name="Blye J."/>
            <person name="Boguslavskiy L."/>
            <person name="Bonnet C."/>
            <person name="Boukhgalter B."/>
            <person name="Bourzgui I."/>
            <person name="Brown A."/>
            <person name="Cahill P."/>
            <person name="Channer S."/>
            <person name="Cheshatsang Y."/>
            <person name="Chuda L."/>
            <person name="Citroen M."/>
            <person name="Collymore A."/>
            <person name="Cooke P."/>
            <person name="Costello M."/>
            <person name="D'Aco K."/>
            <person name="Daza R."/>
            <person name="De Haan G."/>
            <person name="DeGray S."/>
            <person name="DeMaso C."/>
            <person name="Dhargay N."/>
            <person name="Dooley K."/>
            <person name="Dooley E."/>
            <person name="Doricent M."/>
            <person name="Dorje P."/>
            <person name="Dorjee K."/>
            <person name="Dupes A."/>
            <person name="Elong R."/>
            <person name="Falk J."/>
            <person name="Farina A."/>
            <person name="Faro S."/>
            <person name="Ferguson D."/>
            <person name="Fisher S."/>
            <person name="Foley C.D."/>
            <person name="Franke A."/>
            <person name="Friedrich D."/>
            <person name="Gadbois L."/>
            <person name="Gearin G."/>
            <person name="Gearin C.R."/>
            <person name="Giannoukos G."/>
            <person name="Goode T."/>
            <person name="Graham J."/>
            <person name="Grandbois E."/>
            <person name="Grewal S."/>
            <person name="Gyaltsen K."/>
            <person name="Hafez N."/>
            <person name="Hagos B."/>
            <person name="Hall J."/>
            <person name="Henson C."/>
            <person name="Hollinger A."/>
            <person name="Honan T."/>
            <person name="Huard M.D."/>
            <person name="Hughes L."/>
            <person name="Hurhula B."/>
            <person name="Husby M.E."/>
            <person name="Kamat A."/>
            <person name="Kanga B."/>
            <person name="Kashin S."/>
            <person name="Khazanovich D."/>
            <person name="Kisner P."/>
            <person name="Lance K."/>
            <person name="Lara M."/>
            <person name="Lee W."/>
            <person name="Lennon N."/>
            <person name="Letendre F."/>
            <person name="LeVine R."/>
            <person name="Lipovsky A."/>
            <person name="Liu X."/>
            <person name="Liu J."/>
            <person name="Liu S."/>
            <person name="Lokyitsang T."/>
            <person name="Lokyitsang Y."/>
            <person name="Lubonja R."/>
            <person name="Lui A."/>
            <person name="MacDonald P."/>
            <person name="Magnisalis V."/>
            <person name="Maru K."/>
            <person name="Matthews C."/>
            <person name="McCusker W."/>
            <person name="McDonough S."/>
            <person name="Mehta T."/>
            <person name="Meldrim J."/>
            <person name="Meneus L."/>
            <person name="Mihai O."/>
            <person name="Mihalev A."/>
            <person name="Mihova T."/>
            <person name="Mittelman R."/>
            <person name="Mlenga V."/>
            <person name="Montmayeur A."/>
            <person name="Mulrain L."/>
            <person name="Navidi A."/>
            <person name="Naylor J."/>
            <person name="Negash T."/>
            <person name="Nguyen T."/>
            <person name="Nguyen N."/>
            <person name="Nicol R."/>
            <person name="Norbu C."/>
            <person name="Norbu N."/>
            <person name="Novod N."/>
            <person name="O'Neill B."/>
            <person name="Osman S."/>
            <person name="Markiewicz E."/>
            <person name="Oyono O.L."/>
            <person name="Patti C."/>
            <person name="Phunkhang P."/>
            <person name="Pierre F."/>
            <person name="Priest M."/>
            <person name="Raghuraman S."/>
            <person name="Rege F."/>
            <person name="Reyes R."/>
            <person name="Rise C."/>
            <person name="Rogov P."/>
            <person name="Ross K."/>
            <person name="Ryan E."/>
            <person name="Settipalli S."/>
            <person name="Shea T."/>
            <person name="Sherpa N."/>
            <person name="Shi L."/>
            <person name="Shih D."/>
            <person name="Sparrow T."/>
            <person name="Spaulding J."/>
            <person name="Stalker J."/>
            <person name="Stange-Thomann N."/>
            <person name="Stavropoulos S."/>
            <person name="Stone C."/>
            <person name="Strader C."/>
            <person name="Tesfaye S."/>
            <person name="Thomson T."/>
            <person name="Thoulutsang Y."/>
            <person name="Thoulutsang D."/>
            <person name="Topham K."/>
            <person name="Topping I."/>
            <person name="Tsamla T."/>
            <person name="Vassiliev H."/>
            <person name="Vo A."/>
            <person name="Wangchuk T."/>
            <person name="Wangdi T."/>
            <person name="Weiand M."/>
            <person name="Wilkinson J."/>
            <person name="Wilson A."/>
            <person name="Yadav S."/>
            <person name="Young G."/>
            <person name="Yu Q."/>
            <person name="Zembek L."/>
            <person name="Zhong D."/>
            <person name="Zimmer A."/>
            <person name="Zwirko Z."/>
            <person name="Jaffe D.B."/>
            <person name="Alvarez P."/>
            <person name="Brockman W."/>
            <person name="Butler J."/>
            <person name="Chin C."/>
            <person name="Gnerre S."/>
            <person name="Grabherr M."/>
            <person name="Kleber M."/>
            <person name="Mauceli E."/>
            <person name="MacCallum I."/>
        </authorList>
    </citation>
    <scope>NUCLEOTIDE SEQUENCE [LARGE SCALE GENOMIC DNA]</scope>
    <source>
        <strain evidence="5 6">TSC#14021-0224.01</strain>
    </source>
</reference>
<dbReference type="OrthoDB" id="2019644at2759"/>
<evidence type="ECO:0000256" key="1">
    <source>
        <dbReference type="ARBA" id="ARBA00004123"/>
    </source>
</evidence>
<proteinExistence type="inferred from homology"/>
<dbReference type="GO" id="GO:0044611">
    <property type="term" value="C:nuclear pore inner ring"/>
    <property type="evidence" value="ECO:0007669"/>
    <property type="project" value="TreeGrafter"/>
</dbReference>
<keyword evidence="4" id="KW-0539">Nucleus</keyword>
<reference evidence="5 6" key="2">
    <citation type="journal article" date="2008" name="Bioinformatics">
        <title>Assembly reconciliation.</title>
        <authorList>
            <person name="Zimin A.V."/>
            <person name="Smith D.R."/>
            <person name="Sutton G."/>
            <person name="Yorke J.A."/>
        </authorList>
    </citation>
    <scope>NUCLEOTIDE SEQUENCE [LARGE SCALE GENOMIC DNA]</scope>
    <source>
        <strain evidence="5 6">TSC#14021-0224.01</strain>
    </source>
</reference>
<evidence type="ECO:0000256" key="2">
    <source>
        <dbReference type="ARBA" id="ARBA00005892"/>
    </source>
</evidence>
<evidence type="ECO:0000313" key="6">
    <source>
        <dbReference type="Proteomes" id="UP000008711"/>
    </source>
</evidence>
<evidence type="ECO:0000256" key="3">
    <source>
        <dbReference type="ARBA" id="ARBA00022448"/>
    </source>
</evidence>
<dbReference type="InterPro" id="IPR021827">
    <property type="entry name" value="Nup186/Nup192/Nup205"/>
</dbReference>
<dbReference type="Pfam" id="PF11894">
    <property type="entry name" value="Nup192"/>
    <property type="match status" value="1"/>
</dbReference>
<dbReference type="GO" id="GO:0006999">
    <property type="term" value="P:nuclear pore organization"/>
    <property type="evidence" value="ECO:0007669"/>
    <property type="project" value="TreeGrafter"/>
</dbReference>
<sequence length="2094" mass="235340">MDGEWAHCRATGQPCAGRQYTNAAHSVPSTGVTEDMWTPYKHLYSVFQATVSNPCAVTSDLELCLKKYKHSFTNFLRNPAKSEKSRNYLRNALNEGVPLPGQSRKIKLSQDLVDEALILSDMFDLDEVFAVELLCTAQRQQMHHPGLPRGLVAVLLYYDGRKAISCALRDMFLMVSGVSWSTELPREVTCLVTNYAQSLVDDSNILGRLLELLEEMDVDKECIMLTKNRAFGSKKHQNQVIGLYEDIQQALAMALFHWSAQRGLPRPIAIRLLQHLANRKTNDADGNIDDVTLIMLMALLYAYDTSVLLITEHTNPHTARLPILSDPEFAKCFLEALYAQSSWETPRLDAIITYSFGLTLASLRHAPGQLQAAALSTINRDEILIDEALGAQVFVFFYRLLLEKDLVYKTEFIYRRVHLLITDFIDFMNAKVSELRGRADESARTIISFLNEGLEPPPNLDSNFELLMLCVAKLYGDPRVTIRLCNEYWGPSDPTGSTAFKNTSRSVSLFKFISLASELLPQTLFKSYLKMISGLTRTEFSARCAFNMLKLPQATSGSYAVCWDHFFTSLGNYYNSMRNDFNTNISTGGETIYRSRSTPRVITQREAEHLVAVMGIIQAVAEHDEISRIMICEQANWQTPQVLLGLVACATPLPLKAEILHTLAALAKSKETARVIWFHLEDSQIIPTLPVASSYGQCSLSEEIEQIESRSEQYNLTRGVLQLLYTLMTTNMPKSLGVGPRKPGYDGYLKIVMNSVLLKFYNRAYKDPAEKWQVGAQCLKLLYYLLATYRPNAMEFLETRDEHPYPGFHIMMQLQVKSDMLHLLLRIVEEVRERLDDYNRFHGKELLEECSLYALLLLEAALAKQNAFFEAHSAANCPIMLSGLNRMLLDLNPRTRKPDHVLNIVKFVTYNSWLPRHALAAVKILSAVTQLPNVSNQILSMYAQGSNEKLEIRQGFVECLEMEVGMAQRRDELLDKLALNNHVPYLGFSDDMAKERERNGDRDDQTLELQLELEAEEAALESKPASIELQLKDAIVQLFEINLSQQMPNFVYFLLGVDVLRDFMANGRQHLGIEMHCSCVNSIVLLLEKYLDQQRHSEKYCEHTASIVERIYHLFHGLCANRRTTETILRYFRLTCNDFLLRHLHSLPFRQHREDHVLHAMSHLLNCVSIDVKLAATHGQTTRYNQLCDILLMGNGTEAQRSFHGLPMEMGQNLINQSAPFLTMDLLPGGGSINAVGSGASSTPVGAPSTGAKALKPPLLQETSQGLHATRLLDCLVLELDTLSQPQLEFFDTHLTTQLLRDCEASAEAGASSSANLINVRKLYDILNGELRMVQSTIASGQRKAISKEIMILLKHAVNMNRVRAQRCATLAFMGAWGQLVQVLFSSMPEAVLPVALRRQHIIDIVEKVLIKVQPIQPIIEISIQVSETVLLLLANLRYCCYQVEDQSFEDQAADESLTNGNGIDSQAAKLSLAQRTIGNGSDGGCGAGREIGAGGNSSNLRFILKNLVEWIMISEVKSQKLRINLYSALLNCLRIANRLRTDEQLEYQETLISRQESARISSMELRRDDRQRLKAMAAEVIGTFGEKLIDTICHDAVTGHDVCRMLALACLDMISELHAVSTLCDFVASRGYLKHILDSLGKSSEALSGILQPVPDHLRPLYVYESRMAFLTRMAKSNVGARLLLAERALGVLSNMRVYDLQPDLKASELKRNEPQAFLPAIDERFRAILLPALALCDAIVNTLGSCNNSAALQVLNFLFAHIDMVEAMLRTATPFMDLGHLQQLAVISNLFARTTTHEVTALENSLDLENDLELRNRLGRLQQLMIVVFGRFCVSEATIRCMLQQDQEQTDQTEGSKTLRVKYFLDIAANVSLYCRNVVTSHAKDSITSKYLLTTMINDVTPLTGKMDSKKLTAIMHTILNQLKGSIGYYLSQKSIADNLLQQRASLPNISFGPNGKQSYMDLSQRHNEKRSELMQAVFIAEQNLYLLWIHLDFYLRNAIVYANENRNAINESNLDNGNNVSVLNASQDEILQLKQLLISTFNETFCTQLITASEDYTVKCKGFNGSLLRRIKALVQFAPITANGDNSTFAS</sequence>
<name>B3NWE2_DROER</name>
<accession>B3NWE2</accession>
<gene>
    <name evidence="5" type="primary">Dere\GG19260</name>
    <name evidence="5" type="synonym">dere_GLEANR_4021</name>
    <name evidence="5" type="synonym">GG19260</name>
    <name evidence="5" type="ORF">Dere_GG19260</name>
</gene>
<comment type="subcellular location">
    <subcellularLocation>
        <location evidence="1">Nucleus</location>
    </subcellularLocation>
</comment>
<evidence type="ECO:0008006" key="7">
    <source>
        <dbReference type="Google" id="ProtNLM"/>
    </source>
</evidence>
<keyword evidence="6" id="KW-1185">Reference proteome</keyword>
<dbReference type="PANTHER" id="PTHR31344:SF0">
    <property type="entry name" value="NUCLEAR PORE COMPLEX PROTEIN NUP205"/>
    <property type="match status" value="1"/>
</dbReference>
<keyword evidence="3" id="KW-0813">Transport</keyword>
<dbReference type="eggNOG" id="KOG1835">
    <property type="taxonomic scope" value="Eukaryota"/>
</dbReference>
<dbReference type="HOGENOM" id="CLU_001929_0_0_1"/>
<evidence type="ECO:0000256" key="4">
    <source>
        <dbReference type="ARBA" id="ARBA00023242"/>
    </source>
</evidence>
<dbReference type="Proteomes" id="UP000008711">
    <property type="component" value="Unassembled WGS sequence"/>
</dbReference>
<protein>
    <recommendedName>
        <fullName evidence="7">Nuclear pore complex protein Nup205</fullName>
    </recommendedName>
</protein>
<dbReference type="GO" id="GO:0017056">
    <property type="term" value="F:structural constituent of nuclear pore"/>
    <property type="evidence" value="ECO:0007669"/>
    <property type="project" value="TreeGrafter"/>
</dbReference>
<organism evidence="5 6">
    <name type="scientific">Drosophila erecta</name>
    <name type="common">Fruit fly</name>
    <dbReference type="NCBI Taxonomy" id="7220"/>
    <lineage>
        <taxon>Eukaryota</taxon>
        <taxon>Metazoa</taxon>
        <taxon>Ecdysozoa</taxon>
        <taxon>Arthropoda</taxon>
        <taxon>Hexapoda</taxon>
        <taxon>Insecta</taxon>
        <taxon>Pterygota</taxon>
        <taxon>Neoptera</taxon>
        <taxon>Endopterygota</taxon>
        <taxon>Diptera</taxon>
        <taxon>Brachycera</taxon>
        <taxon>Muscomorpha</taxon>
        <taxon>Ephydroidea</taxon>
        <taxon>Drosophilidae</taxon>
        <taxon>Drosophila</taxon>
        <taxon>Sophophora</taxon>
    </lineage>
</organism>
<dbReference type="GO" id="GO:0042332">
    <property type="term" value="P:gravitaxis"/>
    <property type="evidence" value="ECO:0007669"/>
    <property type="project" value="EnsemblMetazoa"/>
</dbReference>
<evidence type="ECO:0000313" key="5">
    <source>
        <dbReference type="EMBL" id="EDV46762.2"/>
    </source>
</evidence>
<dbReference type="GO" id="GO:0006606">
    <property type="term" value="P:protein import into nucleus"/>
    <property type="evidence" value="ECO:0007669"/>
    <property type="project" value="EnsemblMetazoa"/>
</dbReference>
<dbReference type="EMBL" id="CH954180">
    <property type="protein sequence ID" value="EDV46762.2"/>
    <property type="molecule type" value="Genomic_DNA"/>
</dbReference>